<dbReference type="PANTHER" id="PTHR43280:SF28">
    <property type="entry name" value="HTH-TYPE TRANSCRIPTIONAL ACTIVATOR RHAS"/>
    <property type="match status" value="1"/>
</dbReference>
<proteinExistence type="predicted"/>
<dbReference type="InterPro" id="IPR037923">
    <property type="entry name" value="HTH-like"/>
</dbReference>
<evidence type="ECO:0000313" key="6">
    <source>
        <dbReference type="Proteomes" id="UP000886886"/>
    </source>
</evidence>
<dbReference type="SUPFAM" id="SSF46689">
    <property type="entry name" value="Homeodomain-like"/>
    <property type="match status" value="1"/>
</dbReference>
<dbReference type="InterPro" id="IPR018060">
    <property type="entry name" value="HTH_AraC"/>
</dbReference>
<evidence type="ECO:0000313" key="5">
    <source>
        <dbReference type="EMBL" id="HIQ96695.1"/>
    </source>
</evidence>
<sequence length="275" mass="32420">MKKTIISLHLTDVFNQLNIQILENGLFRGDRSWFYNDVISDFNRLYFIIDGRGFLEDKTGKYPLLPGKLYLIPAVTQYTYRCPDFVEKFYIHFQLPLFPGKDLFDGVETFLSMDYSPEFLEKLLGGLNQGSLCGLLAFKSTLTDLIRQFLQICEQDIPSYLSQTITGYHSQEAVIRYVEKHLSNRLKISEIAAFLNRPYHEVSRDFFRDTRIGLKAYIDRLLLQKAKYLLLTTDRTISEIAEELNFSDAYYFSRFFKKFETIPPKEYRKRHEDHS</sequence>
<evidence type="ECO:0000256" key="1">
    <source>
        <dbReference type="ARBA" id="ARBA00023015"/>
    </source>
</evidence>
<feature type="domain" description="HTH araC/xylS-type" evidence="4">
    <location>
        <begin position="172"/>
        <end position="270"/>
    </location>
</feature>
<keyword evidence="1" id="KW-0805">Transcription regulation</keyword>
<keyword evidence="3" id="KW-0804">Transcription</keyword>
<dbReference type="SMART" id="SM00342">
    <property type="entry name" value="HTH_ARAC"/>
    <property type="match status" value="1"/>
</dbReference>
<dbReference type="Gene3D" id="1.10.10.60">
    <property type="entry name" value="Homeodomain-like"/>
    <property type="match status" value="1"/>
</dbReference>
<dbReference type="PROSITE" id="PS01124">
    <property type="entry name" value="HTH_ARAC_FAMILY_2"/>
    <property type="match status" value="1"/>
</dbReference>
<dbReference type="SUPFAM" id="SSF51215">
    <property type="entry name" value="Regulatory protein AraC"/>
    <property type="match status" value="1"/>
</dbReference>
<evidence type="ECO:0000256" key="3">
    <source>
        <dbReference type="ARBA" id="ARBA00023163"/>
    </source>
</evidence>
<name>A0A9D1D0Z1_9FIRM</name>
<evidence type="ECO:0000259" key="4">
    <source>
        <dbReference type="PROSITE" id="PS01124"/>
    </source>
</evidence>
<dbReference type="PANTHER" id="PTHR43280">
    <property type="entry name" value="ARAC-FAMILY TRANSCRIPTIONAL REGULATOR"/>
    <property type="match status" value="1"/>
</dbReference>
<dbReference type="AlphaFoldDB" id="A0A9D1D0Z1"/>
<reference evidence="5" key="2">
    <citation type="journal article" date="2021" name="PeerJ">
        <title>Extensive microbial diversity within the chicken gut microbiome revealed by metagenomics and culture.</title>
        <authorList>
            <person name="Gilroy R."/>
            <person name="Ravi A."/>
            <person name="Getino M."/>
            <person name="Pursley I."/>
            <person name="Horton D.L."/>
            <person name="Alikhan N.F."/>
            <person name="Baker D."/>
            <person name="Gharbi K."/>
            <person name="Hall N."/>
            <person name="Watson M."/>
            <person name="Adriaenssens E.M."/>
            <person name="Foster-Nyarko E."/>
            <person name="Jarju S."/>
            <person name="Secka A."/>
            <person name="Antonio M."/>
            <person name="Oren A."/>
            <person name="Chaudhuri R.R."/>
            <person name="La Ragione R."/>
            <person name="Hildebrand F."/>
            <person name="Pallen M.J."/>
        </authorList>
    </citation>
    <scope>NUCLEOTIDE SEQUENCE</scope>
    <source>
        <strain evidence="5">ChiSjej3B21-11622</strain>
    </source>
</reference>
<comment type="caution">
    <text evidence="5">The sequence shown here is derived from an EMBL/GenBank/DDBJ whole genome shotgun (WGS) entry which is preliminary data.</text>
</comment>
<dbReference type="Proteomes" id="UP000886886">
    <property type="component" value="Unassembled WGS sequence"/>
</dbReference>
<dbReference type="GO" id="GO:0003700">
    <property type="term" value="F:DNA-binding transcription factor activity"/>
    <property type="evidence" value="ECO:0007669"/>
    <property type="project" value="InterPro"/>
</dbReference>
<dbReference type="EMBL" id="DVFT01000137">
    <property type="protein sequence ID" value="HIQ96695.1"/>
    <property type="molecule type" value="Genomic_DNA"/>
</dbReference>
<dbReference type="Pfam" id="PF12833">
    <property type="entry name" value="HTH_18"/>
    <property type="match status" value="1"/>
</dbReference>
<organism evidence="5 6">
    <name type="scientific">Candidatus Limivivens merdigallinarum</name>
    <dbReference type="NCBI Taxonomy" id="2840859"/>
    <lineage>
        <taxon>Bacteria</taxon>
        <taxon>Bacillati</taxon>
        <taxon>Bacillota</taxon>
        <taxon>Clostridia</taxon>
        <taxon>Lachnospirales</taxon>
        <taxon>Lachnospiraceae</taxon>
        <taxon>Lachnospiraceae incertae sedis</taxon>
        <taxon>Candidatus Limivivens</taxon>
    </lineage>
</organism>
<dbReference type="GO" id="GO:0043565">
    <property type="term" value="F:sequence-specific DNA binding"/>
    <property type="evidence" value="ECO:0007669"/>
    <property type="project" value="InterPro"/>
</dbReference>
<gene>
    <name evidence="5" type="ORF">IAB26_09045</name>
</gene>
<reference evidence="5" key="1">
    <citation type="submission" date="2020-10" db="EMBL/GenBank/DDBJ databases">
        <authorList>
            <person name="Gilroy R."/>
        </authorList>
    </citation>
    <scope>NUCLEOTIDE SEQUENCE</scope>
    <source>
        <strain evidence="5">ChiSjej3B21-11622</strain>
    </source>
</reference>
<accession>A0A9D1D0Z1</accession>
<dbReference type="InterPro" id="IPR009057">
    <property type="entry name" value="Homeodomain-like_sf"/>
</dbReference>
<evidence type="ECO:0000256" key="2">
    <source>
        <dbReference type="ARBA" id="ARBA00023125"/>
    </source>
</evidence>
<keyword evidence="2" id="KW-0238">DNA-binding</keyword>
<protein>
    <submittedName>
        <fullName evidence="5">Helix-turn-helix transcriptional regulator</fullName>
    </submittedName>
</protein>